<name>W4GI84_APHAT</name>
<dbReference type="AlphaFoldDB" id="W4GI84"/>
<dbReference type="RefSeq" id="XP_009831271.1">
    <property type="nucleotide sequence ID" value="XM_009832969.1"/>
</dbReference>
<reference evidence="1" key="1">
    <citation type="submission" date="2013-12" db="EMBL/GenBank/DDBJ databases">
        <title>The Genome Sequence of Aphanomyces astaci APO3.</title>
        <authorList>
            <consortium name="The Broad Institute Genomics Platform"/>
            <person name="Russ C."/>
            <person name="Tyler B."/>
            <person name="van West P."/>
            <person name="Dieguez-Uribeondo J."/>
            <person name="Young S.K."/>
            <person name="Zeng Q."/>
            <person name="Gargeya S."/>
            <person name="Fitzgerald M."/>
            <person name="Abouelleil A."/>
            <person name="Alvarado L."/>
            <person name="Chapman S.B."/>
            <person name="Gainer-Dewar J."/>
            <person name="Goldberg J."/>
            <person name="Griggs A."/>
            <person name="Gujja S."/>
            <person name="Hansen M."/>
            <person name="Howarth C."/>
            <person name="Imamovic A."/>
            <person name="Ireland A."/>
            <person name="Larimer J."/>
            <person name="McCowan C."/>
            <person name="Murphy C."/>
            <person name="Pearson M."/>
            <person name="Poon T.W."/>
            <person name="Priest M."/>
            <person name="Roberts A."/>
            <person name="Saif S."/>
            <person name="Shea T."/>
            <person name="Sykes S."/>
            <person name="Wortman J."/>
            <person name="Nusbaum C."/>
            <person name="Birren B."/>
        </authorList>
    </citation>
    <scope>NUCLEOTIDE SEQUENCE [LARGE SCALE GENOMIC DNA]</scope>
    <source>
        <strain evidence="1">APO3</strain>
    </source>
</reference>
<proteinExistence type="predicted"/>
<dbReference type="EMBL" id="KI913128">
    <property type="protein sequence ID" value="ETV79430.1"/>
    <property type="molecule type" value="Genomic_DNA"/>
</dbReference>
<organism evidence="1">
    <name type="scientific">Aphanomyces astaci</name>
    <name type="common">Crayfish plague agent</name>
    <dbReference type="NCBI Taxonomy" id="112090"/>
    <lineage>
        <taxon>Eukaryota</taxon>
        <taxon>Sar</taxon>
        <taxon>Stramenopiles</taxon>
        <taxon>Oomycota</taxon>
        <taxon>Saprolegniomycetes</taxon>
        <taxon>Saprolegniales</taxon>
        <taxon>Verrucalvaceae</taxon>
        <taxon>Aphanomyces</taxon>
    </lineage>
</organism>
<dbReference type="GeneID" id="20809438"/>
<gene>
    <name evidence="1" type="ORF">H257_07442</name>
</gene>
<accession>W4GI84</accession>
<protein>
    <submittedName>
        <fullName evidence="1">Uncharacterized protein</fullName>
    </submittedName>
</protein>
<evidence type="ECO:0000313" key="1">
    <source>
        <dbReference type="EMBL" id="ETV79430.1"/>
    </source>
</evidence>
<sequence>MREMRGAGVARSERRIELVQSVLHAQIVQQGVNRGMSANAATAEAGGTLPRSLSSFQRVKSSFPSLVVPEFTPITTLTNPSVQMQPSSRATMPHDAPLPDHLHGPLFMHLSQSWKGRDLVAPDDTTVPAVRILPPPRLHLPSRIV</sequence>
<dbReference type="VEuPathDB" id="FungiDB:H257_07442"/>